<dbReference type="CDD" id="cd06222">
    <property type="entry name" value="RNase_H_like"/>
    <property type="match status" value="1"/>
</dbReference>
<dbReference type="Gramene" id="Jr12_06710_p1">
    <property type="protein sequence ID" value="cds.Jr12_06710_p1"/>
    <property type="gene ID" value="Jr12_06710"/>
</dbReference>
<dbReference type="GeneID" id="109020866"/>
<dbReference type="Gene3D" id="3.30.420.10">
    <property type="entry name" value="Ribonuclease H-like superfamily/Ribonuclease H"/>
    <property type="match status" value="1"/>
</dbReference>
<dbReference type="InterPro" id="IPR053151">
    <property type="entry name" value="RNase_H-like"/>
</dbReference>
<dbReference type="PANTHER" id="PTHR47723:SF19">
    <property type="entry name" value="POLYNUCLEOTIDYL TRANSFERASE, RIBONUCLEASE H-LIKE SUPERFAMILY PROTEIN"/>
    <property type="match status" value="1"/>
</dbReference>
<dbReference type="InterPro" id="IPR044730">
    <property type="entry name" value="RNase_H-like_dom_plant"/>
</dbReference>
<dbReference type="GO" id="GO:0003676">
    <property type="term" value="F:nucleic acid binding"/>
    <property type="evidence" value="ECO:0007669"/>
    <property type="project" value="InterPro"/>
</dbReference>
<gene>
    <name evidence="2" type="primary">LOC109020866</name>
</gene>
<keyword evidence="1" id="KW-1185">Reference proteome</keyword>
<sequence length="174" mass="19957">MPADDRQRLRRLVEATCHSRRVEVTGLQHTVTSNKVTYRWSPPPTDWFKLNCDGSLFFDQNKTGIGAILRDFYGSIIMALSRGEEEFLEPEIVEATAVLRGLQFCLNTGIQNLMIESECFGNCKIQHCGRLSNAAAHNLARHAWTNSQMQLWWHFVPTFIEHVIYVDQLSCTQI</sequence>
<reference evidence="2" key="1">
    <citation type="submission" date="2025-08" db="UniProtKB">
        <authorList>
            <consortium name="RefSeq"/>
        </authorList>
    </citation>
    <scope>IDENTIFICATION</scope>
    <source>
        <tissue evidence="2">Leaves</tissue>
    </source>
</reference>
<dbReference type="InterPro" id="IPR002156">
    <property type="entry name" value="RNaseH_domain"/>
</dbReference>
<dbReference type="RefSeq" id="XP_018858939.1">
    <property type="nucleotide sequence ID" value="XM_019003394.1"/>
</dbReference>
<proteinExistence type="predicted"/>
<protein>
    <submittedName>
        <fullName evidence="2">Uncharacterized protein LOC109020866</fullName>
    </submittedName>
</protein>
<dbReference type="SUPFAM" id="SSF53098">
    <property type="entry name" value="Ribonuclease H-like"/>
    <property type="match status" value="1"/>
</dbReference>
<dbReference type="PANTHER" id="PTHR47723">
    <property type="entry name" value="OS05G0353850 PROTEIN"/>
    <property type="match status" value="1"/>
</dbReference>
<evidence type="ECO:0000313" key="1">
    <source>
        <dbReference type="Proteomes" id="UP000235220"/>
    </source>
</evidence>
<dbReference type="GO" id="GO:0004523">
    <property type="term" value="F:RNA-DNA hybrid ribonuclease activity"/>
    <property type="evidence" value="ECO:0007669"/>
    <property type="project" value="InterPro"/>
</dbReference>
<evidence type="ECO:0000313" key="2">
    <source>
        <dbReference type="RefSeq" id="XP_018858939.1"/>
    </source>
</evidence>
<organism evidence="1 2">
    <name type="scientific">Juglans regia</name>
    <name type="common">English walnut</name>
    <dbReference type="NCBI Taxonomy" id="51240"/>
    <lineage>
        <taxon>Eukaryota</taxon>
        <taxon>Viridiplantae</taxon>
        <taxon>Streptophyta</taxon>
        <taxon>Embryophyta</taxon>
        <taxon>Tracheophyta</taxon>
        <taxon>Spermatophyta</taxon>
        <taxon>Magnoliopsida</taxon>
        <taxon>eudicotyledons</taxon>
        <taxon>Gunneridae</taxon>
        <taxon>Pentapetalae</taxon>
        <taxon>rosids</taxon>
        <taxon>fabids</taxon>
        <taxon>Fagales</taxon>
        <taxon>Juglandaceae</taxon>
        <taxon>Juglans</taxon>
    </lineage>
</organism>
<dbReference type="KEGG" id="jre:109020866"/>
<accession>A0A2I4HS16</accession>
<dbReference type="OrthoDB" id="1906820at2759"/>
<dbReference type="Pfam" id="PF13456">
    <property type="entry name" value="RVT_3"/>
    <property type="match status" value="1"/>
</dbReference>
<dbReference type="InterPro" id="IPR036397">
    <property type="entry name" value="RNaseH_sf"/>
</dbReference>
<name>A0A2I4HS16_JUGRE</name>
<dbReference type="AlphaFoldDB" id="A0A2I4HS16"/>
<dbReference type="InterPro" id="IPR012337">
    <property type="entry name" value="RNaseH-like_sf"/>
</dbReference>
<dbReference type="Proteomes" id="UP000235220">
    <property type="component" value="Chromosome 12"/>
</dbReference>